<feature type="compositionally biased region" description="Basic and acidic residues" evidence="6">
    <location>
        <begin position="1"/>
        <end position="12"/>
    </location>
</feature>
<evidence type="ECO:0000313" key="7">
    <source>
        <dbReference type="EMBL" id="RIV39750.1"/>
    </source>
</evidence>
<dbReference type="Pfam" id="PF04587">
    <property type="entry name" value="ADP_PFK_GK"/>
    <property type="match status" value="1"/>
</dbReference>
<evidence type="ECO:0000256" key="3">
    <source>
        <dbReference type="ARBA" id="ARBA00022777"/>
    </source>
</evidence>
<keyword evidence="5" id="KW-0324">Glycolysis</keyword>
<dbReference type="GO" id="GO:0016773">
    <property type="term" value="F:phosphotransferase activity, alcohol group as acceptor"/>
    <property type="evidence" value="ECO:0007669"/>
    <property type="project" value="InterPro"/>
</dbReference>
<reference evidence="7 8" key="1">
    <citation type="submission" date="2018-08" db="EMBL/GenBank/DDBJ databases">
        <title>Jishengella sp. nov., isolated from a root of Azadirachta indica A. Juss. var. siamensis Valenton.</title>
        <authorList>
            <person name="Kuncharoen N."/>
            <person name="Tanasupawat S."/>
            <person name="Kudo T."/>
            <person name="Ohkuma M."/>
        </authorList>
    </citation>
    <scope>NUCLEOTIDE SEQUENCE [LARGE SCALE GENOMIC DNA]</scope>
    <source>
        <strain evidence="7 8">AZ1-13</strain>
    </source>
</reference>
<feature type="region of interest" description="Disordered" evidence="6">
    <location>
        <begin position="1"/>
        <end position="49"/>
    </location>
</feature>
<keyword evidence="2" id="KW-0479">Metal-binding</keyword>
<comment type="caution">
    <text evidence="7">The sequence shown here is derived from an EMBL/GenBank/DDBJ whole genome shotgun (WGS) entry which is preliminary data.</text>
</comment>
<dbReference type="Proteomes" id="UP000283832">
    <property type="component" value="Unassembled WGS sequence"/>
</dbReference>
<protein>
    <submittedName>
        <fullName evidence="7">Uncharacterized protein</fullName>
    </submittedName>
</protein>
<keyword evidence="4" id="KW-0460">Magnesium</keyword>
<keyword evidence="8" id="KW-1185">Reference proteome</keyword>
<dbReference type="PROSITE" id="PS51255">
    <property type="entry name" value="ADPK"/>
    <property type="match status" value="1"/>
</dbReference>
<keyword evidence="3" id="KW-0418">Kinase</keyword>
<name>A0A418MXI0_9ACTN</name>
<dbReference type="GO" id="GO:0046872">
    <property type="term" value="F:metal ion binding"/>
    <property type="evidence" value="ECO:0007669"/>
    <property type="project" value="UniProtKB-KW"/>
</dbReference>
<evidence type="ECO:0000256" key="5">
    <source>
        <dbReference type="ARBA" id="ARBA00023152"/>
    </source>
</evidence>
<proteinExistence type="predicted"/>
<organism evidence="7 8">
    <name type="scientific">Micromonospora radicis</name>
    <dbReference type="NCBI Taxonomy" id="1894971"/>
    <lineage>
        <taxon>Bacteria</taxon>
        <taxon>Bacillati</taxon>
        <taxon>Actinomycetota</taxon>
        <taxon>Actinomycetes</taxon>
        <taxon>Micromonosporales</taxon>
        <taxon>Micromonosporaceae</taxon>
        <taxon>Micromonospora</taxon>
    </lineage>
</organism>
<dbReference type="EMBL" id="QXEC01000005">
    <property type="protein sequence ID" value="RIV39750.1"/>
    <property type="molecule type" value="Genomic_DNA"/>
</dbReference>
<feature type="compositionally biased region" description="Basic and acidic residues" evidence="6">
    <location>
        <begin position="31"/>
        <end position="46"/>
    </location>
</feature>
<accession>A0A418MXI0</accession>
<dbReference type="Gene3D" id="3.40.1190.20">
    <property type="match status" value="1"/>
</dbReference>
<feature type="compositionally biased region" description="Basic residues" evidence="6">
    <location>
        <begin position="16"/>
        <end position="27"/>
    </location>
</feature>
<dbReference type="SUPFAM" id="SSF53613">
    <property type="entry name" value="Ribokinase-like"/>
    <property type="match status" value="1"/>
</dbReference>
<keyword evidence="1" id="KW-0808">Transferase</keyword>
<evidence type="ECO:0000313" key="8">
    <source>
        <dbReference type="Proteomes" id="UP000283832"/>
    </source>
</evidence>
<dbReference type="GO" id="GO:0016301">
    <property type="term" value="F:kinase activity"/>
    <property type="evidence" value="ECO:0007669"/>
    <property type="project" value="UniProtKB-KW"/>
</dbReference>
<dbReference type="InterPro" id="IPR029056">
    <property type="entry name" value="Ribokinase-like"/>
</dbReference>
<gene>
    <name evidence="7" type="ORF">D2L64_08075</name>
</gene>
<sequence>MRRLRGEADLRCPRTAGRRVRHRRRGTHVAGHGDQRAGPRGVDPRLRRSGRRREHFVAAAPVLETFADYFSSGVEDTHYPHLIVQYDQGLRIRAGDLDVTAPFPNRLIYVNDPDNSDLRLSGDLGDRLGTADVLLISGFNAMRSATQLDHRLTELRAYLRRLPTGAVTYFEDAAYHEPAFSRQVRDTLLDAIDVYGLNEDELQSYLGHPPLRERPPGVAARKDRSLRYATLPVRPGARPLAS</sequence>
<dbReference type="InterPro" id="IPR007666">
    <property type="entry name" value="ADP_PFK/GK"/>
</dbReference>
<dbReference type="AlphaFoldDB" id="A0A418MXI0"/>
<evidence type="ECO:0000256" key="2">
    <source>
        <dbReference type="ARBA" id="ARBA00022723"/>
    </source>
</evidence>
<evidence type="ECO:0000256" key="1">
    <source>
        <dbReference type="ARBA" id="ARBA00022679"/>
    </source>
</evidence>
<evidence type="ECO:0000256" key="4">
    <source>
        <dbReference type="ARBA" id="ARBA00022842"/>
    </source>
</evidence>
<dbReference type="GO" id="GO:0006096">
    <property type="term" value="P:glycolytic process"/>
    <property type="evidence" value="ECO:0007669"/>
    <property type="project" value="UniProtKB-KW"/>
</dbReference>
<evidence type="ECO:0000256" key="6">
    <source>
        <dbReference type="SAM" id="MobiDB-lite"/>
    </source>
</evidence>